<sequence length="99" mass="10990">MALTTEDMHWYTVGRYHLDGTVPIDTVIEGLESVGCVIDVDEQGGYVTLSLDKTFLSTAKNMGELRGDARHALPRLLGCDRPVEVINVTRSSDMKVFDF</sequence>
<proteinExistence type="predicted"/>
<accession>A0ABD6QT11</accession>
<dbReference type="AlphaFoldDB" id="A0ABD6QT11"/>
<organism evidence="1 2">
    <name type="scientific">Mycolicibacterium fortuitum</name>
    <name type="common">Mycobacterium fortuitum</name>
    <dbReference type="NCBI Taxonomy" id="1766"/>
    <lineage>
        <taxon>Bacteria</taxon>
        <taxon>Bacillati</taxon>
        <taxon>Actinomycetota</taxon>
        <taxon>Actinomycetes</taxon>
        <taxon>Mycobacteriales</taxon>
        <taxon>Mycobacteriaceae</taxon>
        <taxon>Mycolicibacterium</taxon>
    </lineage>
</organism>
<evidence type="ECO:0000313" key="1">
    <source>
        <dbReference type="EMBL" id="OMC51898.1"/>
    </source>
</evidence>
<name>A0ABD6QT11_MYCFO</name>
<evidence type="ECO:0000313" key="2">
    <source>
        <dbReference type="Proteomes" id="UP000187001"/>
    </source>
</evidence>
<gene>
    <name evidence="1" type="ORF">A5742_17300</name>
</gene>
<dbReference type="Proteomes" id="UP000187001">
    <property type="component" value="Unassembled WGS sequence"/>
</dbReference>
<reference evidence="1 2" key="1">
    <citation type="submission" date="2016-07" db="EMBL/GenBank/DDBJ databases">
        <authorList>
            <person name="Sutton G."/>
            <person name="Brinkac L."/>
            <person name="Sanka R."/>
            <person name="Adams M."/>
            <person name="Lau E."/>
            <person name="Kumar A."/>
            <person name="Macaden R."/>
        </authorList>
    </citation>
    <scope>NUCLEOTIDE SEQUENCE [LARGE SCALE GENOMIC DNA]</scope>
    <source>
        <strain evidence="1 2">GA-0871</strain>
    </source>
</reference>
<dbReference type="RefSeq" id="WP_076202591.1">
    <property type="nucleotide sequence ID" value="NZ_MBER01000010.1"/>
</dbReference>
<protein>
    <submittedName>
        <fullName evidence="1">Uncharacterized protein</fullName>
    </submittedName>
</protein>
<comment type="caution">
    <text evidence="1">The sequence shown here is derived from an EMBL/GenBank/DDBJ whole genome shotgun (WGS) entry which is preliminary data.</text>
</comment>
<dbReference type="EMBL" id="MBER01000010">
    <property type="protein sequence ID" value="OMC51898.1"/>
    <property type="molecule type" value="Genomic_DNA"/>
</dbReference>